<protein>
    <recommendedName>
        <fullName evidence="3">DNA polymerase-3 subunit beta</fullName>
    </recommendedName>
</protein>
<name>A0A2T0QMJ2_9ACTN</name>
<gene>
    <name evidence="1" type="ORF">CLV37_1373</name>
</gene>
<reference evidence="1 2" key="1">
    <citation type="submission" date="2018-03" db="EMBL/GenBank/DDBJ databases">
        <title>Genomic Encyclopedia of Archaeal and Bacterial Type Strains, Phase II (KMG-II): from individual species to whole genera.</title>
        <authorList>
            <person name="Goeker M."/>
        </authorList>
    </citation>
    <scope>NUCLEOTIDE SEQUENCE [LARGE SCALE GENOMIC DNA]</scope>
    <source>
        <strain evidence="1 2">DSM 19711</strain>
    </source>
</reference>
<dbReference type="Proteomes" id="UP000238083">
    <property type="component" value="Unassembled WGS sequence"/>
</dbReference>
<evidence type="ECO:0008006" key="3">
    <source>
        <dbReference type="Google" id="ProtNLM"/>
    </source>
</evidence>
<evidence type="ECO:0000313" key="2">
    <source>
        <dbReference type="Proteomes" id="UP000238083"/>
    </source>
</evidence>
<keyword evidence="2" id="KW-1185">Reference proteome</keyword>
<dbReference type="RefSeq" id="WP_106215715.1">
    <property type="nucleotide sequence ID" value="NZ_PVZF01000037.1"/>
</dbReference>
<organism evidence="1 2">
    <name type="scientific">Kineococcus rhizosphaerae</name>
    <dbReference type="NCBI Taxonomy" id="559628"/>
    <lineage>
        <taxon>Bacteria</taxon>
        <taxon>Bacillati</taxon>
        <taxon>Actinomycetota</taxon>
        <taxon>Actinomycetes</taxon>
        <taxon>Kineosporiales</taxon>
        <taxon>Kineosporiaceae</taxon>
        <taxon>Kineococcus</taxon>
    </lineage>
</organism>
<comment type="caution">
    <text evidence="1">The sequence shown here is derived from an EMBL/GenBank/DDBJ whole genome shotgun (WGS) entry which is preliminary data.</text>
</comment>
<accession>A0A2T0QMJ2</accession>
<sequence>MTSTSTSAVAVSGCSVADLRAASSILARGVARRAPREGIACELADGRLHLRAHDGSVDVRVSLPMGTGATDTQGTTLGADAPEVDAVRCVVGMRRLKSAVAELAAGGEGGSRGRRCGGENRVLAQVGENHLVLAAGNVAERVPAQTVDQLYGEVPSGAPCEVIGEASSSRGAERGDGLREVLTMPAGDLAVHLRALAVTTTTTTAVVDASMRPMPLYGINIVLPDDAPIYLASTDAHRYTRWQSTFSWLHAATNIVVPADDLTAATRVLSRVDRTAPLTLSIASGRVQLRASLARVAPDAGSAHRAAGGGLTASITIAAASSRDFPHLRLESVTGPRCVSLARSCAARLSRLAREAVARGGAEARIVLRHDRGILTVLDSAGVELGQVPVTTNATNTASGSGAWEVTFAASYLAQTLTTLHGPVTMTSAAPSDGGDARLLAWAFSSTDALSVVLAPVSPAVRHQP</sequence>
<proteinExistence type="predicted"/>
<evidence type="ECO:0000313" key="1">
    <source>
        <dbReference type="EMBL" id="PRY05742.1"/>
    </source>
</evidence>
<dbReference type="EMBL" id="PVZF01000037">
    <property type="protein sequence ID" value="PRY05742.1"/>
    <property type="molecule type" value="Genomic_DNA"/>
</dbReference>
<dbReference type="AlphaFoldDB" id="A0A2T0QMJ2"/>